<proteinExistence type="predicted"/>
<protein>
    <submittedName>
        <fullName evidence="1">Uncharacterized protein</fullName>
    </submittedName>
</protein>
<reference evidence="2" key="1">
    <citation type="journal article" date="2019" name="Int. J. Syst. Evol. Microbiol.">
        <title>The Global Catalogue of Microorganisms (GCM) 10K type strain sequencing project: providing services to taxonomists for standard genome sequencing and annotation.</title>
        <authorList>
            <consortium name="The Broad Institute Genomics Platform"/>
            <consortium name="The Broad Institute Genome Sequencing Center for Infectious Disease"/>
            <person name="Wu L."/>
            <person name="Ma J."/>
        </authorList>
    </citation>
    <scope>NUCLEOTIDE SEQUENCE [LARGE SCALE GENOMIC DNA]</scope>
    <source>
        <strain evidence="2">KCTC 33842</strain>
    </source>
</reference>
<name>A0ABW5P6A3_9DEIO</name>
<dbReference type="InterPro" id="IPR011990">
    <property type="entry name" value="TPR-like_helical_dom_sf"/>
</dbReference>
<organism evidence="1 2">
    <name type="scientific">Deinococcus taklimakanensis</name>
    <dbReference type="NCBI Taxonomy" id="536443"/>
    <lineage>
        <taxon>Bacteria</taxon>
        <taxon>Thermotogati</taxon>
        <taxon>Deinococcota</taxon>
        <taxon>Deinococci</taxon>
        <taxon>Deinococcales</taxon>
        <taxon>Deinococcaceae</taxon>
        <taxon>Deinococcus</taxon>
    </lineage>
</organism>
<evidence type="ECO:0000313" key="1">
    <source>
        <dbReference type="EMBL" id="MFD2610383.1"/>
    </source>
</evidence>
<comment type="caution">
    <text evidence="1">The sequence shown here is derived from an EMBL/GenBank/DDBJ whole genome shotgun (WGS) entry which is preliminary data.</text>
</comment>
<gene>
    <name evidence="1" type="ORF">ACFSR9_13190</name>
</gene>
<accession>A0ABW5P6A3</accession>
<dbReference type="EMBL" id="JBHUMK010000061">
    <property type="protein sequence ID" value="MFD2610383.1"/>
    <property type="molecule type" value="Genomic_DNA"/>
</dbReference>
<keyword evidence="2" id="KW-1185">Reference proteome</keyword>
<sequence length="583" mass="64822">MSLPSHFSPDPSHNLTAATLESPMDWGHWRLEQAAQHCTYDEGIAALKRLSGEYVPIRILQLYSVKGDPFDEDAHRYARECLKSENVAIRAFALVLLSADERSRRMDSSAPTVQEIGTEPAISMIHEQLDLVRGSSPKTDFALEVQAQMLYDLSVLYRELGKEGESMKAASEGIFLSVPLGYTNLTSSLRMSYALSAMGCGKSQEALQQYLEVRKEPGSNMRQRLFSTLNVVNLYLFSGDYPSALEVVLEAEHEYPERPEVGVTRQFVEGLAVLIPLDAEILPFAVQSRSALNKALQIVGHSEINPKVTLYNDALALLKDISESAAFFRILTRWLQVHCLFRTGKPFLAAQRLSGFDASYPILRAFVLALRIEMALHPDGLERDSLGEFTRELSRSFDEFPNKAAASRLLTLWYPTAAAFLAMSPYSVAELVDEAMPGIFADGRPAQIYGQSVPAKLPFVQATLEAFGVSADVPRDMSSERERMRAALTTSWGGSERTLPVIAPALLIVNFIRLSEREGGLWINAARQLERSHGLIPKTTGTHLREERGVLHDALERLVSGETDTRAFDRTLTELRNHGRGHV</sequence>
<dbReference type="RefSeq" id="WP_386846521.1">
    <property type="nucleotide sequence ID" value="NZ_JBHUMK010000061.1"/>
</dbReference>
<evidence type="ECO:0000313" key="2">
    <source>
        <dbReference type="Proteomes" id="UP001597475"/>
    </source>
</evidence>
<dbReference type="Proteomes" id="UP001597475">
    <property type="component" value="Unassembled WGS sequence"/>
</dbReference>
<dbReference type="SUPFAM" id="SSF48452">
    <property type="entry name" value="TPR-like"/>
    <property type="match status" value="1"/>
</dbReference>